<dbReference type="InterPro" id="IPR049249">
    <property type="entry name" value="DUF6882"/>
</dbReference>
<dbReference type="AlphaFoldDB" id="A0A9N8EKX1"/>
<evidence type="ECO:0000313" key="1">
    <source>
        <dbReference type="EMBL" id="CAB9522962.1"/>
    </source>
</evidence>
<protein>
    <submittedName>
        <fullName evidence="1">Uncharacterized protein</fullName>
    </submittedName>
</protein>
<gene>
    <name evidence="1" type="ORF">SEMRO_1361_G266170.1</name>
</gene>
<sequence length="241" mass="26431">MTSSIPSLEFQTKVNETYLLSHHQQLHVQRIIGDRSWSLSVTDPSHPHYGKLVLDNNDNNNNDVGYSIQLIGTAMEQSWQWGWANDLLSPPDLVQGVIAAKHSLHNIPEFQVPKFALPHSDMSWQLASVACTHMPGAHALFTAPTGTGMLFVAICDEEFPPLVVRDAPSLIRDTLTVVTETDAVTDIPLAIHSFLTSLGAIQLLKQQNACTYAFPALAVGSIHVTWDASGRHLQSMTTTTT</sequence>
<proteinExistence type="predicted"/>
<evidence type="ECO:0000313" key="2">
    <source>
        <dbReference type="Proteomes" id="UP001153069"/>
    </source>
</evidence>
<dbReference type="EMBL" id="CAICTM010001359">
    <property type="protein sequence ID" value="CAB9522962.1"/>
    <property type="molecule type" value="Genomic_DNA"/>
</dbReference>
<comment type="caution">
    <text evidence="1">The sequence shown here is derived from an EMBL/GenBank/DDBJ whole genome shotgun (WGS) entry which is preliminary data.</text>
</comment>
<organism evidence="1 2">
    <name type="scientific">Seminavis robusta</name>
    <dbReference type="NCBI Taxonomy" id="568900"/>
    <lineage>
        <taxon>Eukaryota</taxon>
        <taxon>Sar</taxon>
        <taxon>Stramenopiles</taxon>
        <taxon>Ochrophyta</taxon>
        <taxon>Bacillariophyta</taxon>
        <taxon>Bacillariophyceae</taxon>
        <taxon>Bacillariophycidae</taxon>
        <taxon>Naviculales</taxon>
        <taxon>Naviculaceae</taxon>
        <taxon>Seminavis</taxon>
    </lineage>
</organism>
<name>A0A9N8EKX1_9STRA</name>
<accession>A0A9N8EKX1</accession>
<reference evidence="1" key="1">
    <citation type="submission" date="2020-06" db="EMBL/GenBank/DDBJ databases">
        <authorList>
            <consortium name="Plant Systems Biology data submission"/>
        </authorList>
    </citation>
    <scope>NUCLEOTIDE SEQUENCE</scope>
    <source>
        <strain evidence="1">D6</strain>
    </source>
</reference>
<keyword evidence="2" id="KW-1185">Reference proteome</keyword>
<dbReference type="Pfam" id="PF21813">
    <property type="entry name" value="DUF6882"/>
    <property type="match status" value="1"/>
</dbReference>
<dbReference type="Proteomes" id="UP001153069">
    <property type="component" value="Unassembled WGS sequence"/>
</dbReference>